<proteinExistence type="predicted"/>
<dbReference type="PANTHER" id="PTHR42915:SF1">
    <property type="entry name" value="PEPTIDOGLYCAN BETA-N-ACETYLMURAMIDASE NAMZ"/>
    <property type="match status" value="1"/>
</dbReference>
<protein>
    <submittedName>
        <fullName evidence="3">DUF1343 domain-containing protein</fullName>
    </submittedName>
</protein>
<dbReference type="InterPro" id="IPR048502">
    <property type="entry name" value="NamZ_N"/>
</dbReference>
<dbReference type="EMBL" id="RQGM01000062">
    <property type="protein sequence ID" value="TGL81285.1"/>
    <property type="molecule type" value="Genomic_DNA"/>
</dbReference>
<dbReference type="InterPro" id="IPR048503">
    <property type="entry name" value="NamZ_C"/>
</dbReference>
<dbReference type="PIRSF" id="PIRSF016719">
    <property type="entry name" value="UCP016719"/>
    <property type="match status" value="1"/>
</dbReference>
<evidence type="ECO:0000313" key="3">
    <source>
        <dbReference type="EMBL" id="TGL81285.1"/>
    </source>
</evidence>
<dbReference type="PANTHER" id="PTHR42915">
    <property type="entry name" value="HYPOTHETICAL 460 KDA PROTEIN IN FEUA-SIGW INTERGENIC REGION [PRECURSOR]"/>
    <property type="match status" value="1"/>
</dbReference>
<gene>
    <name evidence="3" type="ORF">EHQ83_15655</name>
</gene>
<dbReference type="InterPro" id="IPR008302">
    <property type="entry name" value="NamZ"/>
</dbReference>
<accession>A0A6N4QVD8</accession>
<feature type="domain" description="Peptidoglycan beta-N-acetylmuramidase NamZ N-terminal" evidence="1">
    <location>
        <begin position="23"/>
        <end position="224"/>
    </location>
</feature>
<evidence type="ECO:0000313" key="4">
    <source>
        <dbReference type="Proteomes" id="UP000297613"/>
    </source>
</evidence>
<dbReference type="RefSeq" id="WP_135573394.1">
    <property type="nucleotide sequence ID" value="NZ_RQGK01000065.1"/>
</dbReference>
<reference evidence="3 4" key="1">
    <citation type="journal article" date="2019" name="PLoS Negl. Trop. Dis.">
        <title>Revisiting the worldwide diversity of Leptospira species in the environment.</title>
        <authorList>
            <person name="Vincent A.T."/>
            <person name="Schiettekatte O."/>
            <person name="Bourhy P."/>
            <person name="Veyrier F.J."/>
            <person name="Picardeau M."/>
        </authorList>
    </citation>
    <scope>NUCLEOTIDE SEQUENCE [LARGE SCALE GENOMIC DNA]</scope>
    <source>
        <strain evidence="3 4">201702445</strain>
    </source>
</reference>
<evidence type="ECO:0000259" key="1">
    <source>
        <dbReference type="Pfam" id="PF07075"/>
    </source>
</evidence>
<organism evidence="3 4">
    <name type="scientific">Leptospira yasudae</name>
    <dbReference type="NCBI Taxonomy" id="2202201"/>
    <lineage>
        <taxon>Bacteria</taxon>
        <taxon>Pseudomonadati</taxon>
        <taxon>Spirochaetota</taxon>
        <taxon>Spirochaetia</taxon>
        <taxon>Leptospirales</taxon>
        <taxon>Leptospiraceae</taxon>
        <taxon>Leptospira</taxon>
    </lineage>
</organism>
<sequence length="390" mass="45239">MPPENHTGRMNHKIEKLLRVSRIGMVTNQSAFGPNGEYHFQTLRKRYDLKKIFLPEHGLFAELQDQVSGSNLKYALDGVEFINLYGDHESSLVPDSVSLEGLDLIVIDIRDVGARYYTFLTTAYYFLEEIAKWNSSGKREISVVVFDSPNPAGKRVEGSPLEKEFESFVGVRTVLHRHGLTPGELLSYYQKEFSLNVKLKIVKKGWYAKEDSEFLWIPPSPNIPFRSTCYVYAGQCLLEGTNLSEGRGTTRPFETFGAPYINEQNDRIRKALEESQNESCILRPLKFIPTFHKHKDEICGGFQILLKKPEKFHSLFFSLKLIRMLREEYPNDFAYREGAYEFRSDRPAIELLVGDRFLLDYLSGKYSDSVVFEYLQEQEWTWKRKCKEVL</sequence>
<evidence type="ECO:0000259" key="2">
    <source>
        <dbReference type="Pfam" id="PF20732"/>
    </source>
</evidence>
<dbReference type="GO" id="GO:0033922">
    <property type="term" value="F:peptidoglycan beta-N-acetylmuramidase activity"/>
    <property type="evidence" value="ECO:0007669"/>
    <property type="project" value="InterPro"/>
</dbReference>
<dbReference type="Gene3D" id="3.40.50.12170">
    <property type="entry name" value="Uncharacterised protein PF07075, DUF1343"/>
    <property type="match status" value="1"/>
</dbReference>
<dbReference type="Proteomes" id="UP000297613">
    <property type="component" value="Unassembled WGS sequence"/>
</dbReference>
<comment type="caution">
    <text evidence="3">The sequence shown here is derived from an EMBL/GenBank/DDBJ whole genome shotgun (WGS) entry which is preliminary data.</text>
</comment>
<dbReference type="Pfam" id="PF20732">
    <property type="entry name" value="NamZ_C"/>
    <property type="match status" value="1"/>
</dbReference>
<name>A0A6N4QVD8_9LEPT</name>
<dbReference type="Gene3D" id="3.90.1150.140">
    <property type="match status" value="1"/>
</dbReference>
<feature type="domain" description="Peptidoglycan beta-N-acetylmuramidase NamZ C-terminal" evidence="2">
    <location>
        <begin position="230"/>
        <end position="390"/>
    </location>
</feature>
<dbReference type="AlphaFoldDB" id="A0A6N4QVD8"/>
<dbReference type="Pfam" id="PF07075">
    <property type="entry name" value="NamZ_N"/>
    <property type="match status" value="1"/>
</dbReference>